<keyword evidence="2" id="KW-1185">Reference proteome</keyword>
<reference evidence="1 2" key="1">
    <citation type="journal article" date="2012" name="Science">
        <title>The Paleozoic origin of enzymatic lignin decomposition reconstructed from 31 fungal genomes.</title>
        <authorList>
            <person name="Floudas D."/>
            <person name="Binder M."/>
            <person name="Riley R."/>
            <person name="Barry K."/>
            <person name="Blanchette R.A."/>
            <person name="Henrissat B."/>
            <person name="Martinez A.T."/>
            <person name="Otillar R."/>
            <person name="Spatafora J.W."/>
            <person name="Yadav J.S."/>
            <person name="Aerts A."/>
            <person name="Benoit I."/>
            <person name="Boyd A."/>
            <person name="Carlson A."/>
            <person name="Copeland A."/>
            <person name="Coutinho P.M."/>
            <person name="de Vries R.P."/>
            <person name="Ferreira P."/>
            <person name="Findley K."/>
            <person name="Foster B."/>
            <person name="Gaskell J."/>
            <person name="Glotzer D."/>
            <person name="Gorecki P."/>
            <person name="Heitman J."/>
            <person name="Hesse C."/>
            <person name="Hori C."/>
            <person name="Igarashi K."/>
            <person name="Jurgens J.A."/>
            <person name="Kallen N."/>
            <person name="Kersten P."/>
            <person name="Kohler A."/>
            <person name="Kuees U."/>
            <person name="Kumar T.K.A."/>
            <person name="Kuo A."/>
            <person name="LaButti K."/>
            <person name="Larrondo L.F."/>
            <person name="Lindquist E."/>
            <person name="Ling A."/>
            <person name="Lombard V."/>
            <person name="Lucas S."/>
            <person name="Lundell T."/>
            <person name="Martin R."/>
            <person name="McLaughlin D.J."/>
            <person name="Morgenstern I."/>
            <person name="Morin E."/>
            <person name="Murat C."/>
            <person name="Nagy L.G."/>
            <person name="Nolan M."/>
            <person name="Ohm R.A."/>
            <person name="Patyshakuliyeva A."/>
            <person name="Rokas A."/>
            <person name="Ruiz-Duenas F.J."/>
            <person name="Sabat G."/>
            <person name="Salamov A."/>
            <person name="Samejima M."/>
            <person name="Schmutz J."/>
            <person name="Slot J.C."/>
            <person name="St John F."/>
            <person name="Stenlid J."/>
            <person name="Sun H."/>
            <person name="Sun S."/>
            <person name="Syed K."/>
            <person name="Tsang A."/>
            <person name="Wiebenga A."/>
            <person name="Young D."/>
            <person name="Pisabarro A."/>
            <person name="Eastwood D.C."/>
            <person name="Martin F."/>
            <person name="Cullen D."/>
            <person name="Grigoriev I.V."/>
            <person name="Hibbett D.S."/>
        </authorList>
    </citation>
    <scope>NUCLEOTIDE SEQUENCE [LARGE SCALE GENOMIC DNA]</scope>
    <source>
        <strain evidence="1 2">MD-104</strain>
    </source>
</reference>
<organism evidence="1 2">
    <name type="scientific">Wolfiporia cocos (strain MD-104)</name>
    <name type="common">Brown rot fungus</name>
    <dbReference type="NCBI Taxonomy" id="742152"/>
    <lineage>
        <taxon>Eukaryota</taxon>
        <taxon>Fungi</taxon>
        <taxon>Dikarya</taxon>
        <taxon>Basidiomycota</taxon>
        <taxon>Agaricomycotina</taxon>
        <taxon>Agaricomycetes</taxon>
        <taxon>Polyporales</taxon>
        <taxon>Phaeolaceae</taxon>
        <taxon>Wolfiporia</taxon>
    </lineage>
</organism>
<gene>
    <name evidence="1" type="ORF">WOLCODRAFT_153004</name>
</gene>
<proteinExistence type="predicted"/>
<dbReference type="EMBL" id="KB468135">
    <property type="protein sequence ID" value="PCH42953.1"/>
    <property type="molecule type" value="Genomic_DNA"/>
</dbReference>
<evidence type="ECO:0000313" key="2">
    <source>
        <dbReference type="Proteomes" id="UP000218811"/>
    </source>
</evidence>
<protein>
    <submittedName>
        <fullName evidence="1">Uncharacterized protein</fullName>
    </submittedName>
</protein>
<dbReference type="AlphaFoldDB" id="A0A2H3JSS1"/>
<accession>A0A2H3JSS1</accession>
<evidence type="ECO:0000313" key="1">
    <source>
        <dbReference type="EMBL" id="PCH42953.1"/>
    </source>
</evidence>
<sequence length="116" mass="12748">MLRAVSLLGDWPTLERPWPAIHTQKPVSGRVLDVIHIRGAQSEMRPMPDVLFISSTHACIAAQGPAQCVLARRAPRATGTLPLGARQSSLPQGRAPHAVFSAIARQLTHHWPRRSR</sequence>
<name>A0A2H3JSS1_WOLCO</name>
<dbReference type="Proteomes" id="UP000218811">
    <property type="component" value="Unassembled WGS sequence"/>
</dbReference>